<evidence type="ECO:0000256" key="1">
    <source>
        <dbReference type="SAM" id="MobiDB-lite"/>
    </source>
</evidence>
<feature type="compositionally biased region" description="Basic and acidic residues" evidence="1">
    <location>
        <begin position="329"/>
        <end position="339"/>
    </location>
</feature>
<evidence type="ECO:0000313" key="2">
    <source>
        <dbReference type="EMBL" id="KAG0550200.1"/>
    </source>
</evidence>
<dbReference type="Proteomes" id="UP000807115">
    <property type="component" value="Chromosome 1"/>
</dbReference>
<feature type="compositionally biased region" description="Basic residues" evidence="1">
    <location>
        <begin position="264"/>
        <end position="281"/>
    </location>
</feature>
<reference evidence="2" key="1">
    <citation type="journal article" date="2019" name="BMC Genomics">
        <title>A new reference genome for Sorghum bicolor reveals high levels of sequence similarity between sweet and grain genotypes: implications for the genetics of sugar metabolism.</title>
        <authorList>
            <person name="Cooper E.A."/>
            <person name="Brenton Z.W."/>
            <person name="Flinn B.S."/>
            <person name="Jenkins J."/>
            <person name="Shu S."/>
            <person name="Flowers D."/>
            <person name="Luo F."/>
            <person name="Wang Y."/>
            <person name="Xia P."/>
            <person name="Barry K."/>
            <person name="Daum C."/>
            <person name="Lipzen A."/>
            <person name="Yoshinaga Y."/>
            <person name="Schmutz J."/>
            <person name="Saski C."/>
            <person name="Vermerris W."/>
            <person name="Kresovich S."/>
        </authorList>
    </citation>
    <scope>NUCLEOTIDE SEQUENCE</scope>
</reference>
<organism evidence="2 3">
    <name type="scientific">Sorghum bicolor</name>
    <name type="common">Sorghum</name>
    <name type="synonym">Sorghum vulgare</name>
    <dbReference type="NCBI Taxonomy" id="4558"/>
    <lineage>
        <taxon>Eukaryota</taxon>
        <taxon>Viridiplantae</taxon>
        <taxon>Streptophyta</taxon>
        <taxon>Embryophyta</taxon>
        <taxon>Tracheophyta</taxon>
        <taxon>Spermatophyta</taxon>
        <taxon>Magnoliopsida</taxon>
        <taxon>Liliopsida</taxon>
        <taxon>Poales</taxon>
        <taxon>Poaceae</taxon>
        <taxon>PACMAD clade</taxon>
        <taxon>Panicoideae</taxon>
        <taxon>Andropogonodae</taxon>
        <taxon>Andropogoneae</taxon>
        <taxon>Sorghinae</taxon>
        <taxon>Sorghum</taxon>
    </lineage>
</organism>
<reference evidence="2" key="2">
    <citation type="submission" date="2020-10" db="EMBL/GenBank/DDBJ databases">
        <authorList>
            <person name="Cooper E.A."/>
            <person name="Brenton Z.W."/>
            <person name="Flinn B.S."/>
            <person name="Jenkins J."/>
            <person name="Shu S."/>
            <person name="Flowers D."/>
            <person name="Luo F."/>
            <person name="Wang Y."/>
            <person name="Xia P."/>
            <person name="Barry K."/>
            <person name="Daum C."/>
            <person name="Lipzen A."/>
            <person name="Yoshinaga Y."/>
            <person name="Schmutz J."/>
            <person name="Saski C."/>
            <person name="Vermerris W."/>
            <person name="Kresovich S."/>
        </authorList>
    </citation>
    <scope>NUCLEOTIDE SEQUENCE</scope>
</reference>
<feature type="region of interest" description="Disordered" evidence="1">
    <location>
        <begin position="89"/>
        <end position="111"/>
    </location>
</feature>
<evidence type="ECO:0000313" key="3">
    <source>
        <dbReference type="Proteomes" id="UP000807115"/>
    </source>
</evidence>
<dbReference type="AlphaFoldDB" id="A0A921S2L2"/>
<feature type="region of interest" description="Disordered" evidence="1">
    <location>
        <begin position="181"/>
        <end position="314"/>
    </location>
</feature>
<protein>
    <submittedName>
        <fullName evidence="2">Uncharacterized protein</fullName>
    </submittedName>
</protein>
<comment type="caution">
    <text evidence="2">The sequence shown here is derived from an EMBL/GenBank/DDBJ whole genome shotgun (WGS) entry which is preliminary data.</text>
</comment>
<feature type="region of interest" description="Disordered" evidence="1">
    <location>
        <begin position="329"/>
        <end position="370"/>
    </location>
</feature>
<name>A0A921S2L2_SORBI</name>
<accession>A0A921S2L2</accession>
<sequence length="436" mass="46211">MASDSASSSTPPLLSGFTAATAAGFVREALGMVKRSPLPAPPLEMSPCRLLLRTPSSEEEGDDTGDGGDPGGAGPLVLILTMALGLGSGTPPPARSWRSGKNGHLGPLDRPAERDRSARYRFRSFSILWRHCTPDLCVAVGNRPQRAVTVLATSSQSAARRLPFRSRSHLSRYASMSARVSSCVQHGGGSLRPEPPPPSPKPPPEEAAAAAAAAAAATGAARGGRSGDETTSSLAASEDEEDMAGQLRRRRLGFGGGGGDAERRRRWGTGHKRRRRRRRRCGAVVGRGRGPRPRGEMTGWGGHRPPLRPRGRAERCGGFAGFVAESRTRGARRMDEGRKGRGARWNGTRPREYGAASGGRSPCQWRARAPASAAPQPRGVAVCRVGSRDGWWMGGWRLAGGGRPAFFPLGSARPRPDLFFFPRSSPAGGMSVRVIA</sequence>
<dbReference type="EMBL" id="CM027680">
    <property type="protein sequence ID" value="KAG0550200.1"/>
    <property type="molecule type" value="Genomic_DNA"/>
</dbReference>
<gene>
    <name evidence="2" type="ORF">BDA96_01G319000</name>
</gene>
<feature type="compositionally biased region" description="Pro residues" evidence="1">
    <location>
        <begin position="193"/>
        <end position="202"/>
    </location>
</feature>
<feature type="compositionally biased region" description="Low complexity" evidence="1">
    <location>
        <begin position="206"/>
        <end position="220"/>
    </location>
</feature>
<proteinExistence type="predicted"/>